<dbReference type="VEuPathDB" id="TrichDB:TVAG_180130"/>
<name>A2EE42_TRIV3</name>
<dbReference type="RefSeq" id="XP_001321262.1">
    <property type="nucleotide sequence ID" value="XM_001321227.1"/>
</dbReference>
<organism evidence="1 2">
    <name type="scientific">Trichomonas vaginalis (strain ATCC PRA-98 / G3)</name>
    <dbReference type="NCBI Taxonomy" id="412133"/>
    <lineage>
        <taxon>Eukaryota</taxon>
        <taxon>Metamonada</taxon>
        <taxon>Parabasalia</taxon>
        <taxon>Trichomonadida</taxon>
        <taxon>Trichomonadidae</taxon>
        <taxon>Trichomonas</taxon>
    </lineage>
</organism>
<reference evidence="1" key="2">
    <citation type="journal article" date="2007" name="Science">
        <title>Draft genome sequence of the sexually transmitted pathogen Trichomonas vaginalis.</title>
        <authorList>
            <person name="Carlton J.M."/>
            <person name="Hirt R.P."/>
            <person name="Silva J.C."/>
            <person name="Delcher A.L."/>
            <person name="Schatz M."/>
            <person name="Zhao Q."/>
            <person name="Wortman J.R."/>
            <person name="Bidwell S.L."/>
            <person name="Alsmark U.C.M."/>
            <person name="Besteiro S."/>
            <person name="Sicheritz-Ponten T."/>
            <person name="Noel C.J."/>
            <person name="Dacks J.B."/>
            <person name="Foster P.G."/>
            <person name="Simillion C."/>
            <person name="Van de Peer Y."/>
            <person name="Miranda-Saavedra D."/>
            <person name="Barton G.J."/>
            <person name="Westrop G.D."/>
            <person name="Mueller S."/>
            <person name="Dessi D."/>
            <person name="Fiori P.L."/>
            <person name="Ren Q."/>
            <person name="Paulsen I."/>
            <person name="Zhang H."/>
            <person name="Bastida-Corcuera F.D."/>
            <person name="Simoes-Barbosa A."/>
            <person name="Brown M.T."/>
            <person name="Hayes R.D."/>
            <person name="Mukherjee M."/>
            <person name="Okumura C.Y."/>
            <person name="Schneider R."/>
            <person name="Smith A.J."/>
            <person name="Vanacova S."/>
            <person name="Villalvazo M."/>
            <person name="Haas B.J."/>
            <person name="Pertea M."/>
            <person name="Feldblyum T.V."/>
            <person name="Utterback T.R."/>
            <person name="Shu C.L."/>
            <person name="Osoegawa K."/>
            <person name="de Jong P.J."/>
            <person name="Hrdy I."/>
            <person name="Horvathova L."/>
            <person name="Zubacova Z."/>
            <person name="Dolezal P."/>
            <person name="Malik S.B."/>
            <person name="Logsdon J.M. Jr."/>
            <person name="Henze K."/>
            <person name="Gupta A."/>
            <person name="Wang C.C."/>
            <person name="Dunne R.L."/>
            <person name="Upcroft J.A."/>
            <person name="Upcroft P."/>
            <person name="White O."/>
            <person name="Salzberg S.L."/>
            <person name="Tang P."/>
            <person name="Chiu C.-H."/>
            <person name="Lee Y.-S."/>
            <person name="Embley T.M."/>
            <person name="Coombs G.H."/>
            <person name="Mottram J.C."/>
            <person name="Tachezy J."/>
            <person name="Fraser-Liggett C.M."/>
            <person name="Johnson P.J."/>
        </authorList>
    </citation>
    <scope>NUCLEOTIDE SEQUENCE [LARGE SCALE GENOMIC DNA]</scope>
    <source>
        <strain evidence="1">G3</strain>
    </source>
</reference>
<dbReference type="Proteomes" id="UP000001542">
    <property type="component" value="Unassembled WGS sequence"/>
</dbReference>
<gene>
    <name evidence="1" type="ORF">TVAG_180130</name>
</gene>
<protein>
    <submittedName>
        <fullName evidence="1">Uncharacterized protein</fullName>
    </submittedName>
</protein>
<dbReference type="InParanoid" id="A2EE42"/>
<sequence>MIPQRDKSTNGNLEFSIIPRDENSSQSDEQFVSISIESLAELMQNIQNSANISEDLNKIYDFFRRIRINFRIFDAFFNLVQLLSKEFNTNFDDKMKMASIINQVIMDDGILSYLIHDHKIYEWLWQQFDEPSIKVITILLKAEYDTSPPSKTVFSYISSQDADNKISNELKLFSQQQELHIKPYQITDLLKLIAYYEESMNIYKNTIEQLISIAINSNDERVLWDILNPLSWFADCSNNSGSIIYTNGPLIEKILSIPYDHILYIDAINVIIYSIRYVDYQNFPLQITKRLLEYSFPFLLEPKENIKKILQLVYNMLPFLLEDGINVAEFLIDNDITSHLISYINENYSFDTKRIAIKLLINIGASARYERNEAYVDSMLLEFIEDNVSLIISESAGIFFTFLQVIHQQAIANNKEEWIEFILNNDEIMNAIEEYDDINDFNPETNGIAAHSLNLILGDYIE</sequence>
<dbReference type="SUPFAM" id="SSF48371">
    <property type="entry name" value="ARM repeat"/>
    <property type="match status" value="1"/>
</dbReference>
<dbReference type="InterPro" id="IPR016024">
    <property type="entry name" value="ARM-type_fold"/>
</dbReference>
<reference evidence="1" key="1">
    <citation type="submission" date="2006-10" db="EMBL/GenBank/DDBJ databases">
        <authorList>
            <person name="Amadeo P."/>
            <person name="Zhao Q."/>
            <person name="Wortman J."/>
            <person name="Fraser-Liggett C."/>
            <person name="Carlton J."/>
        </authorList>
    </citation>
    <scope>NUCLEOTIDE SEQUENCE</scope>
    <source>
        <strain evidence="1">G3</strain>
    </source>
</reference>
<evidence type="ECO:0000313" key="1">
    <source>
        <dbReference type="EMBL" id="EAY09039.1"/>
    </source>
</evidence>
<evidence type="ECO:0000313" key="2">
    <source>
        <dbReference type="Proteomes" id="UP000001542"/>
    </source>
</evidence>
<keyword evidence="2" id="KW-1185">Reference proteome</keyword>
<dbReference type="VEuPathDB" id="TrichDB:TVAGG3_0614590"/>
<dbReference type="EMBL" id="DS113365">
    <property type="protein sequence ID" value="EAY09039.1"/>
    <property type="molecule type" value="Genomic_DNA"/>
</dbReference>
<dbReference type="AlphaFoldDB" id="A2EE42"/>
<proteinExistence type="predicted"/>
<dbReference type="KEGG" id="tva:4767003"/>
<accession>A2EE42</accession>